<dbReference type="AlphaFoldDB" id="A0A5B0RE82"/>
<organism evidence="2 3">
    <name type="scientific">Puccinia graminis f. sp. tritici</name>
    <dbReference type="NCBI Taxonomy" id="56615"/>
    <lineage>
        <taxon>Eukaryota</taxon>
        <taxon>Fungi</taxon>
        <taxon>Dikarya</taxon>
        <taxon>Basidiomycota</taxon>
        <taxon>Pucciniomycotina</taxon>
        <taxon>Pucciniomycetes</taxon>
        <taxon>Pucciniales</taxon>
        <taxon>Pucciniaceae</taxon>
        <taxon>Puccinia</taxon>
    </lineage>
</organism>
<evidence type="ECO:0000313" key="2">
    <source>
        <dbReference type="EMBL" id="KAA1123548.1"/>
    </source>
</evidence>
<sequence length="242" mass="26860">MAKIFECAILFTLFCPSKNKRGQTSWVAIRQPKGLKVKFNTRDVDDWDAFPWVKGEPHEIMDKDSFTDWITAITKCKSRAPKGGVIIEMENPSSKSDHAHKSNLLSRTVRRNKAQRPKGPANSRAPANSRLESEEPSSDDRDRVDGVSLDSPPSTLKWESLKATKRLHEGNHPTSQDDLNRSQQQTIAALSSALAANVSGQSHIPQGGSPAFSVINYPHGSIDDYLNFVGVVRNKEEVLQTL</sequence>
<evidence type="ECO:0000313" key="3">
    <source>
        <dbReference type="Proteomes" id="UP000325313"/>
    </source>
</evidence>
<accession>A0A5B0RE82</accession>
<protein>
    <submittedName>
        <fullName evidence="2">Uncharacterized protein</fullName>
    </submittedName>
</protein>
<gene>
    <name evidence="2" type="ORF">PGTUg99_007479</name>
</gene>
<reference evidence="2 3" key="1">
    <citation type="submission" date="2019-05" db="EMBL/GenBank/DDBJ databases">
        <title>Emergence of the Ug99 lineage of the wheat stem rust pathogen through somatic hybridization.</title>
        <authorList>
            <person name="Li F."/>
            <person name="Upadhyaya N.M."/>
            <person name="Sperschneider J."/>
            <person name="Matny O."/>
            <person name="Nguyen-Phuc H."/>
            <person name="Mago R."/>
            <person name="Raley C."/>
            <person name="Miller M.E."/>
            <person name="Silverstein K.A.T."/>
            <person name="Henningsen E."/>
            <person name="Hirsch C.D."/>
            <person name="Visser B."/>
            <person name="Pretorius Z.A."/>
            <person name="Steffenson B.J."/>
            <person name="Schwessinger B."/>
            <person name="Dodds P.N."/>
            <person name="Figueroa M."/>
        </authorList>
    </citation>
    <scope>NUCLEOTIDE SEQUENCE [LARGE SCALE GENOMIC DNA]</scope>
    <source>
        <strain evidence="2 3">Ug99</strain>
    </source>
</reference>
<proteinExistence type="predicted"/>
<evidence type="ECO:0000256" key="1">
    <source>
        <dbReference type="SAM" id="MobiDB-lite"/>
    </source>
</evidence>
<feature type="region of interest" description="Disordered" evidence="1">
    <location>
        <begin position="89"/>
        <end position="159"/>
    </location>
</feature>
<name>A0A5B0RE82_PUCGR</name>
<dbReference type="EMBL" id="VDEP01000207">
    <property type="protein sequence ID" value="KAA1123548.1"/>
    <property type="molecule type" value="Genomic_DNA"/>
</dbReference>
<comment type="caution">
    <text evidence="2">The sequence shown here is derived from an EMBL/GenBank/DDBJ whole genome shotgun (WGS) entry which is preliminary data.</text>
</comment>
<dbReference type="Proteomes" id="UP000325313">
    <property type="component" value="Unassembled WGS sequence"/>
</dbReference>